<evidence type="ECO:0000313" key="2">
    <source>
        <dbReference type="Proteomes" id="UP000828251"/>
    </source>
</evidence>
<dbReference type="EMBL" id="JAIQCV010000009">
    <property type="protein sequence ID" value="KAH1064772.1"/>
    <property type="molecule type" value="Genomic_DNA"/>
</dbReference>
<proteinExistence type="predicted"/>
<accession>A0A9D3UYD5</accession>
<organism evidence="1 2">
    <name type="scientific">Gossypium stocksii</name>
    <dbReference type="NCBI Taxonomy" id="47602"/>
    <lineage>
        <taxon>Eukaryota</taxon>
        <taxon>Viridiplantae</taxon>
        <taxon>Streptophyta</taxon>
        <taxon>Embryophyta</taxon>
        <taxon>Tracheophyta</taxon>
        <taxon>Spermatophyta</taxon>
        <taxon>Magnoliopsida</taxon>
        <taxon>eudicotyledons</taxon>
        <taxon>Gunneridae</taxon>
        <taxon>Pentapetalae</taxon>
        <taxon>rosids</taxon>
        <taxon>malvids</taxon>
        <taxon>Malvales</taxon>
        <taxon>Malvaceae</taxon>
        <taxon>Malvoideae</taxon>
        <taxon>Gossypium</taxon>
    </lineage>
</organism>
<evidence type="ECO:0000313" key="1">
    <source>
        <dbReference type="EMBL" id="KAH1064772.1"/>
    </source>
</evidence>
<gene>
    <name evidence="1" type="ORF">J1N35_029759</name>
</gene>
<keyword evidence="2" id="KW-1185">Reference proteome</keyword>
<protein>
    <submittedName>
        <fullName evidence="1">Uncharacterized protein</fullName>
    </submittedName>
</protein>
<name>A0A9D3UYD5_9ROSI</name>
<dbReference type="AlphaFoldDB" id="A0A9D3UYD5"/>
<dbReference type="Proteomes" id="UP000828251">
    <property type="component" value="Unassembled WGS sequence"/>
</dbReference>
<reference evidence="1 2" key="1">
    <citation type="journal article" date="2021" name="Plant Biotechnol. J.">
        <title>Multi-omics assisted identification of the key and species-specific regulatory components of drought-tolerant mechanisms in Gossypium stocksii.</title>
        <authorList>
            <person name="Yu D."/>
            <person name="Ke L."/>
            <person name="Zhang D."/>
            <person name="Wu Y."/>
            <person name="Sun Y."/>
            <person name="Mei J."/>
            <person name="Sun J."/>
            <person name="Sun Y."/>
        </authorList>
    </citation>
    <scope>NUCLEOTIDE SEQUENCE [LARGE SCALE GENOMIC DNA]</scope>
    <source>
        <strain evidence="2">cv. E1</strain>
        <tissue evidence="1">Leaf</tissue>
    </source>
</reference>
<sequence length="61" mass="6943">MDLVAIVDTFIPPTTTNATNHVVNATTNDVVMSMLLVVSYTKPFLNISRIEVFIENNFKRW</sequence>
<comment type="caution">
    <text evidence="1">The sequence shown here is derived from an EMBL/GenBank/DDBJ whole genome shotgun (WGS) entry which is preliminary data.</text>
</comment>